<proteinExistence type="predicted"/>
<feature type="region of interest" description="Disordered" evidence="1">
    <location>
        <begin position="194"/>
        <end position="221"/>
    </location>
</feature>
<evidence type="ECO:0000256" key="1">
    <source>
        <dbReference type="SAM" id="MobiDB-lite"/>
    </source>
</evidence>
<organism evidence="2 3">
    <name type="scientific">Austropuccinia psidii MF-1</name>
    <dbReference type="NCBI Taxonomy" id="1389203"/>
    <lineage>
        <taxon>Eukaryota</taxon>
        <taxon>Fungi</taxon>
        <taxon>Dikarya</taxon>
        <taxon>Basidiomycota</taxon>
        <taxon>Pucciniomycotina</taxon>
        <taxon>Pucciniomycetes</taxon>
        <taxon>Pucciniales</taxon>
        <taxon>Sphaerophragmiaceae</taxon>
        <taxon>Austropuccinia</taxon>
    </lineage>
</organism>
<protein>
    <submittedName>
        <fullName evidence="2">Uncharacterized protein</fullName>
    </submittedName>
</protein>
<gene>
    <name evidence="2" type="ORF">O181_049701</name>
</gene>
<reference evidence="2" key="1">
    <citation type="submission" date="2021-03" db="EMBL/GenBank/DDBJ databases">
        <title>Draft genome sequence of rust myrtle Austropuccinia psidii MF-1, a brazilian biotype.</title>
        <authorList>
            <person name="Quecine M.C."/>
            <person name="Pachon D.M.R."/>
            <person name="Bonatelli M.L."/>
            <person name="Correr F.H."/>
            <person name="Franceschini L.M."/>
            <person name="Leite T.F."/>
            <person name="Margarido G.R.A."/>
            <person name="Almeida C.A."/>
            <person name="Ferrarezi J.A."/>
            <person name="Labate C.A."/>
        </authorList>
    </citation>
    <scope>NUCLEOTIDE SEQUENCE</scope>
    <source>
        <strain evidence="2">MF-1</strain>
    </source>
</reference>
<accession>A0A9Q3DSV9</accession>
<comment type="caution">
    <text evidence="2">The sequence shown here is derived from an EMBL/GenBank/DDBJ whole genome shotgun (WGS) entry which is preliminary data.</text>
</comment>
<dbReference type="EMBL" id="AVOT02021270">
    <property type="protein sequence ID" value="MBW0509986.1"/>
    <property type="molecule type" value="Genomic_DNA"/>
</dbReference>
<sequence>MSSKLTELTESSPSVLPPYVLCGSGILSRLASPWSMASSGHFDPGQTYDGCKAVEVLDPACTECLAKAKDCSQHLNPKSLKCHFCFVGKKPCCHPGQRDVARWTNVGGFIPVGGRPIYSSSAVPISRINTEGVVKRIRRTANCPPDPDSEGSAELDGKEVEVVNNPVGQNSRTSPSQPPAKRFQILLIPSTPRNFQPTLASIPTSPPHSSPSSSHNRLAKN</sequence>
<dbReference type="Proteomes" id="UP000765509">
    <property type="component" value="Unassembled WGS sequence"/>
</dbReference>
<evidence type="ECO:0000313" key="2">
    <source>
        <dbReference type="EMBL" id="MBW0509986.1"/>
    </source>
</evidence>
<dbReference type="AlphaFoldDB" id="A0A9Q3DSV9"/>
<name>A0A9Q3DSV9_9BASI</name>
<evidence type="ECO:0000313" key="3">
    <source>
        <dbReference type="Proteomes" id="UP000765509"/>
    </source>
</evidence>
<keyword evidence="3" id="KW-1185">Reference proteome</keyword>